<dbReference type="Proteomes" id="UP000293162">
    <property type="component" value="Unassembled WGS sequence"/>
</dbReference>
<dbReference type="PANTHER" id="PTHR35801:SF1">
    <property type="entry name" value="PHOSPHOSERINE PHOSPHATASE RSBX"/>
    <property type="match status" value="1"/>
</dbReference>
<dbReference type="AlphaFoldDB" id="A0A4Q5LUU0"/>
<sequence length="340" mass="38119">MDNNFFFSQKVEDRSYLSFIKREIHSLISKTEFSSMRAGELDIVVSELLSNLIKHAGGGEIFYKLSKDENNSKVFEIYCIDSGPGNNNMGKMMKDGASSSNTLGHGLGAIDRLSNFFQIYSVAGWGTVAYAKILMDQAQKKIVQTKNEIQLETLQVCMPGEEVCGDGYQLRKINDEIQIFLGDGLGHGPNAHEAVQTAIEAFNQCAETEPTDILRFMHQKVKKTRGLVGTIASYNYTKKEWKICGVGNITTRLYEGLISKKVMSHNGIIGLNIPSFMNAHVLTNIDYQHIFMYSDGIRNHWDLHQYPTILKYAPPIIAAAIFKDNARRNDDMTLLVGKVN</sequence>
<gene>
    <name evidence="2" type="ORF">EWM59_22290</name>
</gene>
<dbReference type="Pfam" id="PF13581">
    <property type="entry name" value="HATPase_c_2"/>
    <property type="match status" value="1"/>
</dbReference>
<keyword evidence="2" id="KW-0723">Serine/threonine-protein kinase</keyword>
<protein>
    <submittedName>
        <fullName evidence="2">Serine/threonine protein kinase</fullName>
    </submittedName>
</protein>
<dbReference type="InterPro" id="IPR036457">
    <property type="entry name" value="PPM-type-like_dom_sf"/>
</dbReference>
<dbReference type="OrthoDB" id="479131at2"/>
<dbReference type="GO" id="GO:0004674">
    <property type="term" value="F:protein serine/threonine kinase activity"/>
    <property type="evidence" value="ECO:0007669"/>
    <property type="project" value="UniProtKB-KW"/>
</dbReference>
<dbReference type="InterPro" id="IPR039248">
    <property type="entry name" value="Ptase_RsbX"/>
</dbReference>
<dbReference type="PANTHER" id="PTHR35801">
    <property type="entry name" value="PHOSPHOSERINE PHOSPHATASE RSBX"/>
    <property type="match status" value="1"/>
</dbReference>
<feature type="domain" description="PPM-type phosphatase" evidence="1">
    <location>
        <begin position="148"/>
        <end position="339"/>
    </location>
</feature>
<proteinExistence type="predicted"/>
<accession>A0A4Q5LUU0</accession>
<dbReference type="SUPFAM" id="SSF55874">
    <property type="entry name" value="ATPase domain of HSP90 chaperone/DNA topoisomerase II/histidine kinase"/>
    <property type="match status" value="1"/>
</dbReference>
<evidence type="ECO:0000313" key="2">
    <source>
        <dbReference type="EMBL" id="RYU93394.1"/>
    </source>
</evidence>
<keyword evidence="2" id="KW-0418">Kinase</keyword>
<dbReference type="RefSeq" id="WP_130023469.1">
    <property type="nucleotide sequence ID" value="NZ_SEWF01000046.1"/>
</dbReference>
<evidence type="ECO:0000259" key="1">
    <source>
        <dbReference type="SMART" id="SM00331"/>
    </source>
</evidence>
<dbReference type="Gene3D" id="3.30.565.10">
    <property type="entry name" value="Histidine kinase-like ATPase, C-terminal domain"/>
    <property type="match status" value="1"/>
</dbReference>
<dbReference type="InterPro" id="IPR036890">
    <property type="entry name" value="HATPase_C_sf"/>
</dbReference>
<dbReference type="Gene3D" id="3.60.40.10">
    <property type="entry name" value="PPM-type phosphatase domain"/>
    <property type="match status" value="1"/>
</dbReference>
<comment type="caution">
    <text evidence="2">The sequence shown here is derived from an EMBL/GenBank/DDBJ whole genome shotgun (WGS) entry which is preliminary data.</text>
</comment>
<dbReference type="EMBL" id="SEWF01000046">
    <property type="protein sequence ID" value="RYU93394.1"/>
    <property type="molecule type" value="Genomic_DNA"/>
</dbReference>
<keyword evidence="2" id="KW-0808">Transferase</keyword>
<organism evidence="2 3">
    <name type="scientific">Emticicia agri</name>
    <dbReference type="NCBI Taxonomy" id="2492393"/>
    <lineage>
        <taxon>Bacteria</taxon>
        <taxon>Pseudomonadati</taxon>
        <taxon>Bacteroidota</taxon>
        <taxon>Cytophagia</taxon>
        <taxon>Cytophagales</taxon>
        <taxon>Leadbetterellaceae</taxon>
        <taxon>Emticicia</taxon>
    </lineage>
</organism>
<dbReference type="Pfam" id="PF07228">
    <property type="entry name" value="SpoIIE"/>
    <property type="match status" value="1"/>
</dbReference>
<dbReference type="InterPro" id="IPR001932">
    <property type="entry name" value="PPM-type_phosphatase-like_dom"/>
</dbReference>
<evidence type="ECO:0000313" key="3">
    <source>
        <dbReference type="Proteomes" id="UP000293162"/>
    </source>
</evidence>
<name>A0A4Q5LUU0_9BACT</name>
<keyword evidence="3" id="KW-1185">Reference proteome</keyword>
<dbReference type="SMART" id="SM00331">
    <property type="entry name" value="PP2C_SIG"/>
    <property type="match status" value="1"/>
</dbReference>
<dbReference type="InterPro" id="IPR003594">
    <property type="entry name" value="HATPase_dom"/>
</dbReference>
<dbReference type="SUPFAM" id="SSF81606">
    <property type="entry name" value="PP2C-like"/>
    <property type="match status" value="1"/>
</dbReference>
<reference evidence="2 3" key="1">
    <citation type="submission" date="2019-02" db="EMBL/GenBank/DDBJ databases">
        <title>Bacterial novel species Emticicia sp. 17J42-9 isolated from soil.</title>
        <authorList>
            <person name="Jung H.-Y."/>
        </authorList>
    </citation>
    <scope>NUCLEOTIDE SEQUENCE [LARGE SCALE GENOMIC DNA]</scope>
    <source>
        <strain evidence="2 3">17J42-9</strain>
    </source>
</reference>